<dbReference type="EMBL" id="CAEZYJ010000063">
    <property type="protein sequence ID" value="CAB4719724.1"/>
    <property type="molecule type" value="Genomic_DNA"/>
</dbReference>
<evidence type="ECO:0000313" key="7">
    <source>
        <dbReference type="EMBL" id="CAB4772823.1"/>
    </source>
</evidence>
<evidence type="ECO:0000259" key="3">
    <source>
        <dbReference type="SMART" id="SM00922"/>
    </source>
</evidence>
<organism evidence="4">
    <name type="scientific">freshwater metagenome</name>
    <dbReference type="NCBI Taxonomy" id="449393"/>
    <lineage>
        <taxon>unclassified sequences</taxon>
        <taxon>metagenomes</taxon>
        <taxon>ecological metagenomes</taxon>
    </lineage>
</organism>
<dbReference type="PANTHER" id="PTHR48080">
    <property type="entry name" value="D-GALACTONATE DEHYDRATASE-RELATED"/>
    <property type="match status" value="1"/>
</dbReference>
<dbReference type="GO" id="GO:0009063">
    <property type="term" value="P:amino acid catabolic process"/>
    <property type="evidence" value="ECO:0007669"/>
    <property type="project" value="InterPro"/>
</dbReference>
<accession>A0A6J6FV04</accession>
<evidence type="ECO:0000256" key="1">
    <source>
        <dbReference type="ARBA" id="ARBA00022723"/>
    </source>
</evidence>
<evidence type="ECO:0000313" key="4">
    <source>
        <dbReference type="EMBL" id="CAB4592190.1"/>
    </source>
</evidence>
<sequence>MSKPITITKIRTILTSPEKIPLVIVKIETSEPGLYGLGCATFTQRYLAVATAIDEYLAPFLIGRDVSQIEDIWQTCMTSAYWRNGPITNNAVSGIDMALWDIKGKVAGMPVYDLLGGKTREAAAVYRHADGKSLTEVEDNVRKYMEQGLLYIRCQMGGYGGRIDQIKSPEGALPGAYFDPHGYARNTVKLFEHMRNTVGHDIELLHDVHERLAPIEAIRLSKNLEPYRLFFLEDALAPEQVDWFAIMRNQSSTPVAMGELFTHPQEWLPLIQNRLIDFIRCHISTIGGITPAKKLAHLCEAFSIRTAWHGPGDVSPIGHAANLHIDVSSANFGVQEWWGPSDKIQEVFPGTPILKGGYVYPNDKPGLGIDIDEKLAAQFPCDNKDAVKDMWTTARTPDGGAWRP</sequence>
<dbReference type="InterPro" id="IPR029065">
    <property type="entry name" value="Enolase_C-like"/>
</dbReference>
<dbReference type="EMBL" id="CAEZXH010000030">
    <property type="protein sequence ID" value="CAB4682278.1"/>
    <property type="molecule type" value="Genomic_DNA"/>
</dbReference>
<dbReference type="InterPro" id="IPR034593">
    <property type="entry name" value="DgoD-like"/>
</dbReference>
<feature type="domain" description="Mandelate racemase/muconate lactonizing enzyme C-terminal" evidence="3">
    <location>
        <begin position="134"/>
        <end position="254"/>
    </location>
</feature>
<dbReference type="FunFam" id="3.20.20.120:FF:000011">
    <property type="entry name" value="D-galactonate dehydratase family member VSWAT3_13707"/>
    <property type="match status" value="1"/>
</dbReference>
<dbReference type="InterPro" id="IPR018110">
    <property type="entry name" value="Mandel_Rmase/mucon_lact_enz_CS"/>
</dbReference>
<evidence type="ECO:0000256" key="2">
    <source>
        <dbReference type="ARBA" id="ARBA00022842"/>
    </source>
</evidence>
<keyword evidence="2" id="KW-0460">Magnesium</keyword>
<dbReference type="SUPFAM" id="SSF54826">
    <property type="entry name" value="Enolase N-terminal domain-like"/>
    <property type="match status" value="1"/>
</dbReference>
<proteinExistence type="predicted"/>
<dbReference type="SUPFAM" id="SSF51604">
    <property type="entry name" value="Enolase C-terminal domain-like"/>
    <property type="match status" value="1"/>
</dbReference>
<dbReference type="InterPro" id="IPR013341">
    <property type="entry name" value="Mandelate_racemase_N_dom"/>
</dbReference>
<protein>
    <submittedName>
        <fullName evidence="4">Unannotated protein</fullName>
    </submittedName>
</protein>
<dbReference type="EMBL" id="CAEZZS010000014">
    <property type="protein sequence ID" value="CAB4772823.1"/>
    <property type="molecule type" value="Genomic_DNA"/>
</dbReference>
<dbReference type="SFLD" id="SFLDS00001">
    <property type="entry name" value="Enolase"/>
    <property type="match status" value="1"/>
</dbReference>
<dbReference type="InterPro" id="IPR013342">
    <property type="entry name" value="Mandelate_racemase_C"/>
</dbReference>
<name>A0A6J6FV04_9ZZZZ</name>
<dbReference type="SMART" id="SM00922">
    <property type="entry name" value="MR_MLE"/>
    <property type="match status" value="1"/>
</dbReference>
<dbReference type="InterPro" id="IPR029017">
    <property type="entry name" value="Enolase-like_N"/>
</dbReference>
<reference evidence="4" key="1">
    <citation type="submission" date="2020-05" db="EMBL/GenBank/DDBJ databases">
        <authorList>
            <person name="Chiriac C."/>
            <person name="Salcher M."/>
            <person name="Ghai R."/>
            <person name="Kavagutti S V."/>
        </authorList>
    </citation>
    <scope>NUCLEOTIDE SEQUENCE</scope>
</reference>
<dbReference type="EMBL" id="CAEZUJ010000005">
    <property type="protein sequence ID" value="CAB4592190.1"/>
    <property type="molecule type" value="Genomic_DNA"/>
</dbReference>
<evidence type="ECO:0000313" key="6">
    <source>
        <dbReference type="EMBL" id="CAB4719724.1"/>
    </source>
</evidence>
<dbReference type="Gene3D" id="3.30.390.10">
    <property type="entry name" value="Enolase-like, N-terminal domain"/>
    <property type="match status" value="1"/>
</dbReference>
<dbReference type="InterPro" id="IPR036849">
    <property type="entry name" value="Enolase-like_C_sf"/>
</dbReference>
<dbReference type="Pfam" id="PF13378">
    <property type="entry name" value="MR_MLE_C"/>
    <property type="match status" value="1"/>
</dbReference>
<dbReference type="PROSITE" id="PS00908">
    <property type="entry name" value="MR_MLE_1"/>
    <property type="match status" value="1"/>
</dbReference>
<dbReference type="GO" id="GO:0000287">
    <property type="term" value="F:magnesium ion binding"/>
    <property type="evidence" value="ECO:0007669"/>
    <property type="project" value="UniProtKB-ARBA"/>
</dbReference>
<dbReference type="Gene3D" id="3.20.20.120">
    <property type="entry name" value="Enolase-like C-terminal domain"/>
    <property type="match status" value="1"/>
</dbReference>
<dbReference type="PANTHER" id="PTHR48080:SF6">
    <property type="entry name" value="STARVATION-SENSING PROTEIN RSPA"/>
    <property type="match status" value="1"/>
</dbReference>
<dbReference type="AlphaFoldDB" id="A0A6J6FV04"/>
<gene>
    <name evidence="4" type="ORF">UFOPK1811_00238</name>
    <name evidence="5" type="ORF">UFOPK2360_00644</name>
    <name evidence="6" type="ORF">UFOPK2659_00561</name>
    <name evidence="7" type="ORF">UFOPK2922_00461</name>
</gene>
<dbReference type="Pfam" id="PF02746">
    <property type="entry name" value="MR_MLE_N"/>
    <property type="match status" value="1"/>
</dbReference>
<evidence type="ECO:0000313" key="5">
    <source>
        <dbReference type="EMBL" id="CAB4682278.1"/>
    </source>
</evidence>
<keyword evidence="1" id="KW-0479">Metal-binding</keyword>